<evidence type="ECO:0000313" key="2">
    <source>
        <dbReference type="Proteomes" id="UP000306196"/>
    </source>
</evidence>
<proteinExistence type="predicted"/>
<dbReference type="RefSeq" id="WP_138087442.1">
    <property type="nucleotide sequence ID" value="NZ_VAUV01000012.1"/>
</dbReference>
<sequence>MHSEFDFQYAIENTTVLHEPDRRIDTFGSTTFEFQMISELMDAANKTRIRNGRIQADKPLIVKPSHPDEWNFEGFGEEGAAFGQWVKQHIKDLAILRYGFNFKRGEISEEVVHEPLAAVADRLKEDQRVSGNPMRAIIQGVDDTWEISLLRFTFEMIEKSHNINLFDFKRRGLLG</sequence>
<dbReference type="AlphaFoldDB" id="A0A5R8KBC1"/>
<dbReference type="OrthoDB" id="9781745at2"/>
<organism evidence="1 2">
    <name type="scientific">Phragmitibacter flavus</name>
    <dbReference type="NCBI Taxonomy" id="2576071"/>
    <lineage>
        <taxon>Bacteria</taxon>
        <taxon>Pseudomonadati</taxon>
        <taxon>Verrucomicrobiota</taxon>
        <taxon>Verrucomicrobiia</taxon>
        <taxon>Verrucomicrobiales</taxon>
        <taxon>Verrucomicrobiaceae</taxon>
        <taxon>Phragmitibacter</taxon>
    </lineage>
</organism>
<comment type="caution">
    <text evidence="1">The sequence shown here is derived from an EMBL/GenBank/DDBJ whole genome shotgun (WGS) entry which is preliminary data.</text>
</comment>
<name>A0A5R8KBC1_9BACT</name>
<evidence type="ECO:0000313" key="1">
    <source>
        <dbReference type="EMBL" id="TLD69614.1"/>
    </source>
</evidence>
<reference evidence="1 2" key="1">
    <citation type="submission" date="2019-05" db="EMBL/GenBank/DDBJ databases">
        <title>Verrucobacter flavum gen. nov., sp. nov. a new member of the family Verrucomicrobiaceae.</title>
        <authorList>
            <person name="Szuroczki S."/>
            <person name="Abbaszade G."/>
            <person name="Szabo A."/>
            <person name="Felfoldi T."/>
            <person name="Schumann P."/>
            <person name="Boka K."/>
            <person name="Keki Z."/>
            <person name="Toumi M."/>
            <person name="Toth E."/>
        </authorList>
    </citation>
    <scope>NUCLEOTIDE SEQUENCE [LARGE SCALE GENOMIC DNA]</scope>
    <source>
        <strain evidence="1 2">MG-N-17</strain>
    </source>
</reference>
<protein>
    <submittedName>
        <fullName evidence="1">Uncharacterized protein</fullName>
    </submittedName>
</protein>
<accession>A0A5R8KBC1</accession>
<dbReference type="EMBL" id="VAUV01000012">
    <property type="protein sequence ID" value="TLD69614.1"/>
    <property type="molecule type" value="Genomic_DNA"/>
</dbReference>
<keyword evidence="2" id="KW-1185">Reference proteome</keyword>
<dbReference type="Proteomes" id="UP000306196">
    <property type="component" value="Unassembled WGS sequence"/>
</dbReference>
<gene>
    <name evidence="1" type="ORF">FEM03_16790</name>
</gene>